<dbReference type="Gene3D" id="3.40.30.10">
    <property type="entry name" value="Glutaredoxin"/>
    <property type="match status" value="1"/>
</dbReference>
<dbReference type="InterPro" id="IPR004045">
    <property type="entry name" value="Glutathione_S-Trfase_N"/>
</dbReference>
<feature type="domain" description="GST N-terminal" evidence="1">
    <location>
        <begin position="1"/>
        <end position="81"/>
    </location>
</feature>
<dbReference type="RefSeq" id="WP_132024753.1">
    <property type="nucleotide sequence ID" value="NZ_CP016605.1"/>
</dbReference>
<gene>
    <name evidence="2" type="ORF">EV697_10727</name>
</gene>
<dbReference type="Pfam" id="PF13409">
    <property type="entry name" value="GST_N_2"/>
    <property type="match status" value="1"/>
</dbReference>
<dbReference type="AlphaFoldDB" id="A0A4R2MYJ0"/>
<name>A0A4R2MYJ0_9PAST</name>
<accession>A0A4R2MYJ0</accession>
<keyword evidence="2" id="KW-0808">Transferase</keyword>
<dbReference type="PROSITE" id="PS50404">
    <property type="entry name" value="GST_NTER"/>
    <property type="match status" value="1"/>
</dbReference>
<dbReference type="OrthoDB" id="8634103at2"/>
<dbReference type="InterPro" id="IPR036249">
    <property type="entry name" value="Thioredoxin-like_sf"/>
</dbReference>
<keyword evidence="3" id="KW-1185">Reference proteome</keyword>
<evidence type="ECO:0000313" key="2">
    <source>
        <dbReference type="EMBL" id="TCP11476.1"/>
    </source>
</evidence>
<reference evidence="2 3" key="1">
    <citation type="submission" date="2019-03" db="EMBL/GenBank/DDBJ databases">
        <title>Genomic Encyclopedia of Type Strains, Phase IV (KMG-IV): sequencing the most valuable type-strain genomes for metagenomic binning, comparative biology and taxonomic classification.</title>
        <authorList>
            <person name="Goeker M."/>
        </authorList>
    </citation>
    <scope>NUCLEOTIDE SEQUENCE [LARGE SCALE GENOMIC DNA]</scope>
    <source>
        <strain evidence="2 3">DSM 28231</strain>
    </source>
</reference>
<dbReference type="CDD" id="cd03049">
    <property type="entry name" value="GST_N_3"/>
    <property type="match status" value="1"/>
</dbReference>
<evidence type="ECO:0000259" key="1">
    <source>
        <dbReference type="PROSITE" id="PS50404"/>
    </source>
</evidence>
<protein>
    <submittedName>
        <fullName evidence="2">Glutathione S-transferase</fullName>
    </submittedName>
</protein>
<proteinExistence type="predicted"/>
<evidence type="ECO:0000313" key="3">
    <source>
        <dbReference type="Proteomes" id="UP000294841"/>
    </source>
</evidence>
<organism evidence="2 3">
    <name type="scientific">Bisgaardia hudsonensis</name>
    <dbReference type="NCBI Taxonomy" id="109472"/>
    <lineage>
        <taxon>Bacteria</taxon>
        <taxon>Pseudomonadati</taxon>
        <taxon>Pseudomonadota</taxon>
        <taxon>Gammaproteobacteria</taxon>
        <taxon>Pasteurellales</taxon>
        <taxon>Pasteurellaceae</taxon>
        <taxon>Bisgaardia</taxon>
    </lineage>
</organism>
<dbReference type="GO" id="GO:0016740">
    <property type="term" value="F:transferase activity"/>
    <property type="evidence" value="ECO:0007669"/>
    <property type="project" value="UniProtKB-KW"/>
</dbReference>
<dbReference type="Gene3D" id="1.20.1050.10">
    <property type="match status" value="1"/>
</dbReference>
<dbReference type="Proteomes" id="UP000294841">
    <property type="component" value="Unassembled WGS sequence"/>
</dbReference>
<dbReference type="SUPFAM" id="SSF52833">
    <property type="entry name" value="Thioredoxin-like"/>
    <property type="match status" value="1"/>
</dbReference>
<comment type="caution">
    <text evidence="2">The sequence shown here is derived from an EMBL/GenBank/DDBJ whole genome shotgun (WGS) entry which is preliminary data.</text>
</comment>
<dbReference type="EMBL" id="SLXI01000007">
    <property type="protein sequence ID" value="TCP11476.1"/>
    <property type="molecule type" value="Genomic_DNA"/>
</dbReference>
<sequence>MKLWYSTTSPFVRKTTAIAHYHHLQDKIELLKTSRSFDANSPHNKDNPLGKIPALQLDNGDWLYNSSTIAEYLDSIGSAPSLFNKNESYWKVQSLYALSEGILENLTSLMLPERMLRPKEEWWNARHTQIIERTDRTLNVIAEKLKYFGTELNIGTLYTVCMIDFLVFRSNVTSAEKYSVLPKLKEWSEKMNTLYPCLSETKPYIA</sequence>